<accession>A0ABS5Y4A0</accession>
<gene>
    <name evidence="2" type="ORF">IXB28_10665</name>
</gene>
<dbReference type="InterPro" id="IPR025597">
    <property type="entry name" value="DUF4345"/>
</dbReference>
<keyword evidence="3" id="KW-1185">Reference proteome</keyword>
<feature type="transmembrane region" description="Helical" evidence="1">
    <location>
        <begin position="49"/>
        <end position="68"/>
    </location>
</feature>
<evidence type="ECO:0000256" key="1">
    <source>
        <dbReference type="SAM" id="Phobius"/>
    </source>
</evidence>
<proteinExistence type="predicted"/>
<dbReference type="EMBL" id="JADOER010000009">
    <property type="protein sequence ID" value="MBT9312669.1"/>
    <property type="molecule type" value="Genomic_DNA"/>
</dbReference>
<sequence length="128" mass="13690">MNLSKFVVYLAAIVFILYGLAFTINPNGMSMLVTGTELTNTSDLVDFRATYGGMTIAIGVIILYLHAINQIRPSLIAVTVVLLSMAGARTIGFIVDGAPNYLMYAYLVLELGGGLLALLALSKTQNID</sequence>
<dbReference type="RefSeq" id="WP_215618561.1">
    <property type="nucleotide sequence ID" value="NZ_JADOER010000009.1"/>
</dbReference>
<reference evidence="2 3" key="1">
    <citation type="journal article" date="2021" name="Mar. Drugs">
        <title>Genome Reduction and Secondary Metabolism of the Marine Sponge-Associated Cyanobacterium Leptothoe.</title>
        <authorList>
            <person name="Konstantinou D."/>
            <person name="Popin R.V."/>
            <person name="Fewer D.P."/>
            <person name="Sivonen K."/>
            <person name="Gkelis S."/>
        </authorList>
    </citation>
    <scope>NUCLEOTIDE SEQUENCE [LARGE SCALE GENOMIC DNA]</scope>
    <source>
        <strain evidence="2 3">TAU-MAC 1615</strain>
    </source>
</reference>
<organism evidence="2 3">
    <name type="scientific">Leptothoe kymatousa TAU-MAC 1615</name>
    <dbReference type="NCBI Taxonomy" id="2364775"/>
    <lineage>
        <taxon>Bacteria</taxon>
        <taxon>Bacillati</taxon>
        <taxon>Cyanobacteriota</taxon>
        <taxon>Cyanophyceae</taxon>
        <taxon>Nodosilineales</taxon>
        <taxon>Cymatolegaceae</taxon>
        <taxon>Leptothoe</taxon>
        <taxon>Leptothoe kymatousa</taxon>
    </lineage>
</organism>
<keyword evidence="1" id="KW-1133">Transmembrane helix</keyword>
<comment type="caution">
    <text evidence="2">The sequence shown here is derived from an EMBL/GenBank/DDBJ whole genome shotgun (WGS) entry which is preliminary data.</text>
</comment>
<feature type="transmembrane region" description="Helical" evidence="1">
    <location>
        <begin position="101"/>
        <end position="121"/>
    </location>
</feature>
<name>A0ABS5Y4A0_9CYAN</name>
<keyword evidence="1" id="KW-0472">Membrane</keyword>
<keyword evidence="1" id="KW-0812">Transmembrane</keyword>
<dbReference type="Proteomes" id="UP001196661">
    <property type="component" value="Unassembled WGS sequence"/>
</dbReference>
<evidence type="ECO:0000313" key="3">
    <source>
        <dbReference type="Proteomes" id="UP001196661"/>
    </source>
</evidence>
<feature type="transmembrane region" description="Helical" evidence="1">
    <location>
        <begin position="7"/>
        <end position="29"/>
    </location>
</feature>
<feature type="transmembrane region" description="Helical" evidence="1">
    <location>
        <begin position="75"/>
        <end position="95"/>
    </location>
</feature>
<dbReference type="Pfam" id="PF14248">
    <property type="entry name" value="DUF4345"/>
    <property type="match status" value="1"/>
</dbReference>
<evidence type="ECO:0000313" key="2">
    <source>
        <dbReference type="EMBL" id="MBT9312669.1"/>
    </source>
</evidence>
<protein>
    <submittedName>
        <fullName evidence="2">DUF4345 domain-containing protein</fullName>
    </submittedName>
</protein>